<reference evidence="1 2" key="1">
    <citation type="submission" date="2014-02" db="EMBL/GenBank/DDBJ databases">
        <title>The genome sequence of Colletotrichum salicis CBS 607.94.</title>
        <authorList>
            <person name="Baroncelli R."/>
            <person name="Thon M.R."/>
        </authorList>
    </citation>
    <scope>NUCLEOTIDE SEQUENCE [LARGE SCALE GENOMIC DNA]</scope>
    <source>
        <strain evidence="1 2">CBS 607.94</strain>
    </source>
</reference>
<dbReference type="EMBL" id="JFFI01001962">
    <property type="protein sequence ID" value="KXH47950.1"/>
    <property type="molecule type" value="Genomic_DNA"/>
</dbReference>
<proteinExistence type="predicted"/>
<name>A0A135TIF7_9PEZI</name>
<comment type="caution">
    <text evidence="1">The sequence shown here is derived from an EMBL/GenBank/DDBJ whole genome shotgun (WGS) entry which is preliminary data.</text>
</comment>
<dbReference type="Proteomes" id="UP000070121">
    <property type="component" value="Unassembled WGS sequence"/>
</dbReference>
<evidence type="ECO:0000313" key="2">
    <source>
        <dbReference type="Proteomes" id="UP000070121"/>
    </source>
</evidence>
<sequence>MASHNFVRSDLQCQLSIAFPFSLSKCVNASGNLPWNPVRSCTAKNLLPTTSSPWPSSAPPPPLLHAPNLGHIQRFYAKVNVAPETKPKRFAWVNVEIDTIYLDQYVLDKPDAESPTARQLLLLGTNSESFYHN</sequence>
<protein>
    <submittedName>
        <fullName evidence="1">Uncharacterized protein</fullName>
    </submittedName>
</protein>
<keyword evidence="2" id="KW-1185">Reference proteome</keyword>
<evidence type="ECO:0000313" key="1">
    <source>
        <dbReference type="EMBL" id="KXH47950.1"/>
    </source>
</evidence>
<dbReference type="OrthoDB" id="4802527at2759"/>
<dbReference type="AlphaFoldDB" id="A0A135TIF7"/>
<gene>
    <name evidence="1" type="ORF">CSAL01_07280</name>
</gene>
<accession>A0A135TIF7</accession>
<organism evidence="1 2">
    <name type="scientific">Colletotrichum salicis</name>
    <dbReference type="NCBI Taxonomy" id="1209931"/>
    <lineage>
        <taxon>Eukaryota</taxon>
        <taxon>Fungi</taxon>
        <taxon>Dikarya</taxon>
        <taxon>Ascomycota</taxon>
        <taxon>Pezizomycotina</taxon>
        <taxon>Sordariomycetes</taxon>
        <taxon>Hypocreomycetidae</taxon>
        <taxon>Glomerellales</taxon>
        <taxon>Glomerellaceae</taxon>
        <taxon>Colletotrichum</taxon>
        <taxon>Colletotrichum acutatum species complex</taxon>
    </lineage>
</organism>